<reference evidence="3 4" key="1">
    <citation type="submission" date="2023-05" db="EMBL/GenBank/DDBJ databases">
        <title>Draft genome sequence of Streptomyces sp. B-S-A8 isolated from a cave soil in Thailand.</title>
        <authorList>
            <person name="Chamroensaksri N."/>
            <person name="Muangham S."/>
        </authorList>
    </citation>
    <scope>NUCLEOTIDE SEQUENCE [LARGE SCALE GENOMIC DNA]</scope>
    <source>
        <strain evidence="3 4">B-S-A8</strain>
    </source>
</reference>
<feature type="transmembrane region" description="Helical" evidence="2">
    <location>
        <begin position="51"/>
        <end position="68"/>
    </location>
</feature>
<feature type="region of interest" description="Disordered" evidence="1">
    <location>
        <begin position="83"/>
        <end position="108"/>
    </location>
</feature>
<proteinExistence type="predicted"/>
<comment type="caution">
    <text evidence="3">The sequence shown here is derived from an EMBL/GenBank/DDBJ whole genome shotgun (WGS) entry which is preliminary data.</text>
</comment>
<keyword evidence="4" id="KW-1185">Reference proteome</keyword>
<sequence length="108" mass="11152">MNTTHHVLAGDLKEIGDHFLNLGGDWADGSLKVVLGIIVVVKVVQKFSMKAGIGALIGLVLALGIYDARDDLGDSVTDEITNIGAPSQIPTYSSPATTPEPAKGGEPA</sequence>
<accession>A0ABT6S048</accession>
<evidence type="ECO:0000313" key="3">
    <source>
        <dbReference type="EMBL" id="MDI3390063.1"/>
    </source>
</evidence>
<keyword evidence="2" id="KW-0472">Membrane</keyword>
<name>A0ABT6S048_9ACTN</name>
<dbReference type="RefSeq" id="WP_282516541.1">
    <property type="nucleotide sequence ID" value="NZ_JASCIR010000037.1"/>
</dbReference>
<evidence type="ECO:0000256" key="1">
    <source>
        <dbReference type="SAM" id="MobiDB-lite"/>
    </source>
</evidence>
<protein>
    <submittedName>
        <fullName evidence="3">Uncharacterized protein</fullName>
    </submittedName>
</protein>
<dbReference type="EMBL" id="JASCIR010000037">
    <property type="protein sequence ID" value="MDI3390063.1"/>
    <property type="molecule type" value="Genomic_DNA"/>
</dbReference>
<gene>
    <name evidence="3" type="ORF">QIS99_28295</name>
</gene>
<dbReference type="Proteomes" id="UP001224661">
    <property type="component" value="Unassembled WGS sequence"/>
</dbReference>
<feature type="compositionally biased region" description="Polar residues" evidence="1">
    <location>
        <begin position="83"/>
        <end position="97"/>
    </location>
</feature>
<keyword evidence="2" id="KW-0812">Transmembrane</keyword>
<organism evidence="3 4">
    <name type="scientific">Streptomyces solicavernae</name>
    <dbReference type="NCBI Taxonomy" id="3043614"/>
    <lineage>
        <taxon>Bacteria</taxon>
        <taxon>Bacillati</taxon>
        <taxon>Actinomycetota</taxon>
        <taxon>Actinomycetes</taxon>
        <taxon>Kitasatosporales</taxon>
        <taxon>Streptomycetaceae</taxon>
        <taxon>Streptomyces</taxon>
    </lineage>
</organism>
<evidence type="ECO:0000313" key="4">
    <source>
        <dbReference type="Proteomes" id="UP001224661"/>
    </source>
</evidence>
<keyword evidence="2" id="KW-1133">Transmembrane helix</keyword>
<evidence type="ECO:0000256" key="2">
    <source>
        <dbReference type="SAM" id="Phobius"/>
    </source>
</evidence>